<name>A0A1L9MTV7_ASPTC</name>
<evidence type="ECO:0000313" key="6">
    <source>
        <dbReference type="Proteomes" id="UP000184304"/>
    </source>
</evidence>
<evidence type="ECO:0000256" key="1">
    <source>
        <dbReference type="ARBA" id="ARBA00022450"/>
    </source>
</evidence>
<dbReference type="Gene3D" id="3.40.50.12780">
    <property type="entry name" value="N-terminal domain of ligase-like"/>
    <property type="match status" value="1"/>
</dbReference>
<dbReference type="STRING" id="767770.A0A1L9MTV7"/>
<evidence type="ECO:0000259" key="4">
    <source>
        <dbReference type="Pfam" id="PF07993"/>
    </source>
</evidence>
<dbReference type="Pfam" id="PF00501">
    <property type="entry name" value="AMP-binding"/>
    <property type="match status" value="1"/>
</dbReference>
<evidence type="ECO:0008006" key="7">
    <source>
        <dbReference type="Google" id="ProtNLM"/>
    </source>
</evidence>
<evidence type="ECO:0000259" key="3">
    <source>
        <dbReference type="Pfam" id="PF00501"/>
    </source>
</evidence>
<dbReference type="Proteomes" id="UP000184304">
    <property type="component" value="Unassembled WGS sequence"/>
</dbReference>
<dbReference type="InterPro" id="IPR051414">
    <property type="entry name" value="Adenylate-forming_Reductase"/>
</dbReference>
<feature type="domain" description="AMP-dependent synthetase/ligase" evidence="3">
    <location>
        <begin position="29"/>
        <end position="318"/>
    </location>
</feature>
<dbReference type="InterPro" id="IPR042099">
    <property type="entry name" value="ANL_N_sf"/>
</dbReference>
<protein>
    <recommendedName>
        <fullName evidence="7">Carrier domain-containing protein</fullName>
    </recommendedName>
</protein>
<dbReference type="EMBL" id="KV878207">
    <property type="protein sequence ID" value="OJI80404.1"/>
    <property type="molecule type" value="Genomic_DNA"/>
</dbReference>
<keyword evidence="1" id="KW-0596">Phosphopantetheine</keyword>
<dbReference type="AlphaFoldDB" id="A0A1L9MTV7"/>
<evidence type="ECO:0000313" key="5">
    <source>
        <dbReference type="EMBL" id="OJI80404.1"/>
    </source>
</evidence>
<accession>A0A1L9MTV7</accession>
<keyword evidence="2" id="KW-0597">Phosphoprotein</keyword>
<dbReference type="VEuPathDB" id="FungiDB:ASPTUDRAFT_129899"/>
<sequence length="1072" mass="120236">MEHLLLSDFDPTEHTLPGILDHYAHIRPDAVFAEYPVSQSTYSQGYRKITYHDLANAVNGVARWLIQNLGMGNWSTKLAYIGPNDMRYSVLTLASIKAGYSCKVIICPTPRPPHIVGILEGDEMHVLDVPTTQELLDTAYPPLPFSRSLGEVLSEPLLTIHTSGSTGLPKPMTFTHDTAKKGMQMHCLDAPEEYQCLNKLYYGKRVFLVLPPFHGACLASLLLNALPFSTVMVAPLSAAIPSASGLVEGIKQSKAKVAIVPPSILEELAQEPDLLEYCSLSLDCIIYCGGDLPQHVGDVVAVKIPLYNQYGSTELGLLPMILSNSYRKSKDWKYLEFHPDMGLEFRSAMDDQYELCMVRQKLVETQQLVFTYPGFTDASEYATGDLFERHPSPEKSGLWTWRGRRDDIIVLTNGEKINPVGMEHCIISRSSVITGALVTGSQHFQPILLVEMKNDVWERSKDRNALLEDIWPIIQEANQLVPAFARIGKTHVLFTERAKPMRRSAKGAIQRAATIKLYQQELEAHHAAVASNNSVEEGPSILSSDQMTSHDIVVGFIKQAISKITEWDCLDESDDFYVRGMDSQQTLSVVRILKRGLPCTGVSPGMLYANPSVTALTQALVDKSCENDRAHQQGMVSKRLTERYKALQMYQGLIDQIPRMEASYCRQEKHSVMLTDSINGAGPYILDMLLKHPSVSHVYCLSHVHNGLAHQIAANECRRLGTNLDPLDITFLEADISQKELGLPPSINDNLRHSVMIILHNAWPINLNWAFSSFEPHLVGLVNLLHFCAVAFARPKLFWVTSIGALLQLHGDSGTLPEQLIQMDQPSVNNYGESRYVGEQLLHYAHDQLSIPISIARLSYTPGTMKHPSVWSPDDWLSGLVSASLQMGALPDFLGQRWSHVDWIPVDLLSDILVDLALSHGFDDARRGNEVESRLQVFHPVNLHPIDWRVVHNIIIEETRNITGQRLKLVSLQQWVQQIQIEHESYVSGSDHAYNRNQEEEGDQTSCRRKKSGLHSAMRMLDFYRHVFASEAIHGLPETEKTARSSAILRSIPAVQDGWIRKWVREWVEAFS</sequence>
<dbReference type="OMA" id="CENDRAH"/>
<dbReference type="PANTHER" id="PTHR43439">
    <property type="entry name" value="PHENYLACETATE-COENZYME A LIGASE"/>
    <property type="match status" value="1"/>
</dbReference>
<gene>
    <name evidence="5" type="ORF">ASPTUDRAFT_129899</name>
</gene>
<dbReference type="InterPro" id="IPR036291">
    <property type="entry name" value="NAD(P)-bd_dom_sf"/>
</dbReference>
<dbReference type="SUPFAM" id="SSF56801">
    <property type="entry name" value="Acetyl-CoA synthetase-like"/>
    <property type="match status" value="1"/>
</dbReference>
<evidence type="ECO:0000256" key="2">
    <source>
        <dbReference type="ARBA" id="ARBA00022553"/>
    </source>
</evidence>
<organism evidence="5 6">
    <name type="scientific">Aspergillus tubingensis (strain CBS 134.48)</name>
    <dbReference type="NCBI Taxonomy" id="767770"/>
    <lineage>
        <taxon>Eukaryota</taxon>
        <taxon>Fungi</taxon>
        <taxon>Dikarya</taxon>
        <taxon>Ascomycota</taxon>
        <taxon>Pezizomycotina</taxon>
        <taxon>Eurotiomycetes</taxon>
        <taxon>Eurotiomycetidae</taxon>
        <taxon>Eurotiales</taxon>
        <taxon>Aspergillaceae</taxon>
        <taxon>Aspergillus</taxon>
        <taxon>Aspergillus subgen. Circumdati</taxon>
    </lineage>
</organism>
<keyword evidence="6" id="KW-1185">Reference proteome</keyword>
<reference evidence="6" key="1">
    <citation type="journal article" date="2017" name="Genome Biol.">
        <title>Comparative genomics reveals high biological diversity and specific adaptations in the industrially and medically important fungal genus Aspergillus.</title>
        <authorList>
            <person name="de Vries R.P."/>
            <person name="Riley R."/>
            <person name="Wiebenga A."/>
            <person name="Aguilar-Osorio G."/>
            <person name="Amillis S."/>
            <person name="Uchima C.A."/>
            <person name="Anderluh G."/>
            <person name="Asadollahi M."/>
            <person name="Askin M."/>
            <person name="Barry K."/>
            <person name="Battaglia E."/>
            <person name="Bayram O."/>
            <person name="Benocci T."/>
            <person name="Braus-Stromeyer S.A."/>
            <person name="Caldana C."/>
            <person name="Canovas D."/>
            <person name="Cerqueira G.C."/>
            <person name="Chen F."/>
            <person name="Chen W."/>
            <person name="Choi C."/>
            <person name="Clum A."/>
            <person name="Dos Santos R.A."/>
            <person name="Damasio A.R."/>
            <person name="Diallinas G."/>
            <person name="Emri T."/>
            <person name="Fekete E."/>
            <person name="Flipphi M."/>
            <person name="Freyberg S."/>
            <person name="Gallo A."/>
            <person name="Gournas C."/>
            <person name="Habgood R."/>
            <person name="Hainaut M."/>
            <person name="Harispe M.L."/>
            <person name="Henrissat B."/>
            <person name="Hilden K.S."/>
            <person name="Hope R."/>
            <person name="Hossain A."/>
            <person name="Karabika E."/>
            <person name="Karaffa L."/>
            <person name="Karanyi Z."/>
            <person name="Krasevec N."/>
            <person name="Kuo A."/>
            <person name="Kusch H."/>
            <person name="LaButti K."/>
            <person name="Lagendijk E.L."/>
            <person name="Lapidus A."/>
            <person name="Levasseur A."/>
            <person name="Lindquist E."/>
            <person name="Lipzen A."/>
            <person name="Logrieco A.F."/>
            <person name="MacCabe A."/>
            <person name="Maekelae M.R."/>
            <person name="Malavazi I."/>
            <person name="Melin P."/>
            <person name="Meyer V."/>
            <person name="Mielnichuk N."/>
            <person name="Miskei M."/>
            <person name="Molnar A.P."/>
            <person name="Mule G."/>
            <person name="Ngan C.Y."/>
            <person name="Orejas M."/>
            <person name="Orosz E."/>
            <person name="Ouedraogo J.P."/>
            <person name="Overkamp K.M."/>
            <person name="Park H.-S."/>
            <person name="Perrone G."/>
            <person name="Piumi F."/>
            <person name="Punt P.J."/>
            <person name="Ram A.F."/>
            <person name="Ramon A."/>
            <person name="Rauscher S."/>
            <person name="Record E."/>
            <person name="Riano-Pachon D.M."/>
            <person name="Robert V."/>
            <person name="Roehrig J."/>
            <person name="Ruller R."/>
            <person name="Salamov A."/>
            <person name="Salih N.S."/>
            <person name="Samson R.A."/>
            <person name="Sandor E."/>
            <person name="Sanguinetti M."/>
            <person name="Schuetze T."/>
            <person name="Sepcic K."/>
            <person name="Shelest E."/>
            <person name="Sherlock G."/>
            <person name="Sophianopoulou V."/>
            <person name="Squina F.M."/>
            <person name="Sun H."/>
            <person name="Susca A."/>
            <person name="Todd R.B."/>
            <person name="Tsang A."/>
            <person name="Unkles S.E."/>
            <person name="van de Wiele N."/>
            <person name="van Rossen-Uffink D."/>
            <person name="Oliveira J.V."/>
            <person name="Vesth T.C."/>
            <person name="Visser J."/>
            <person name="Yu J.-H."/>
            <person name="Zhou M."/>
            <person name="Andersen M.R."/>
            <person name="Archer D.B."/>
            <person name="Baker S.E."/>
            <person name="Benoit I."/>
            <person name="Brakhage A.A."/>
            <person name="Braus G.H."/>
            <person name="Fischer R."/>
            <person name="Frisvad J.C."/>
            <person name="Goldman G.H."/>
            <person name="Houbraken J."/>
            <person name="Oakley B."/>
            <person name="Pocsi I."/>
            <person name="Scazzocchio C."/>
            <person name="Seiboth B."/>
            <person name="vanKuyk P.A."/>
            <person name="Wortman J."/>
            <person name="Dyer P.S."/>
            <person name="Grigoriev I.V."/>
        </authorList>
    </citation>
    <scope>NUCLEOTIDE SEQUENCE [LARGE SCALE GENOMIC DNA]</scope>
    <source>
        <strain evidence="6">CBS 134.48</strain>
    </source>
</reference>
<feature type="domain" description="Thioester reductase (TE)" evidence="4">
    <location>
        <begin position="682"/>
        <end position="911"/>
    </location>
</feature>
<dbReference type="SUPFAM" id="SSF51735">
    <property type="entry name" value="NAD(P)-binding Rossmann-fold domains"/>
    <property type="match status" value="1"/>
</dbReference>
<dbReference type="OrthoDB" id="429813at2759"/>
<dbReference type="Pfam" id="PF07993">
    <property type="entry name" value="NAD_binding_4"/>
    <property type="match status" value="1"/>
</dbReference>
<dbReference type="PANTHER" id="PTHR43439:SF2">
    <property type="entry name" value="ENZYME, PUTATIVE (JCVI)-RELATED"/>
    <property type="match status" value="1"/>
</dbReference>
<proteinExistence type="predicted"/>
<dbReference type="InterPro" id="IPR000873">
    <property type="entry name" value="AMP-dep_synth/lig_dom"/>
</dbReference>
<dbReference type="Gene3D" id="3.40.50.720">
    <property type="entry name" value="NAD(P)-binding Rossmann-like Domain"/>
    <property type="match status" value="1"/>
</dbReference>
<dbReference type="Pfam" id="PF23562">
    <property type="entry name" value="AMP-binding_C_3"/>
    <property type="match status" value="1"/>
</dbReference>
<dbReference type="InterPro" id="IPR013120">
    <property type="entry name" value="FAR_NAD-bd"/>
</dbReference>